<evidence type="ECO:0000313" key="3">
    <source>
        <dbReference type="Proteomes" id="UP000766486"/>
    </source>
</evidence>
<evidence type="ECO:0000313" key="2">
    <source>
        <dbReference type="EMBL" id="VUC36870.1"/>
    </source>
</evidence>
<proteinExistence type="predicted"/>
<sequence length="114" mass="12559">MCHDIELSLFPTYAHGLMGVSIDQVRDALSGHWHMWFEAAPECLGSTRSKPIPSQRLKHLSTPPQQTIDNQPIGNPIDHKWVLQSHGLSNHGLTGMPPHSAVMSLPPTVAPDRT</sequence>
<gene>
    <name evidence="2" type="ORF">CLO192961_LOCUS455560</name>
</gene>
<evidence type="ECO:0000256" key="1">
    <source>
        <dbReference type="SAM" id="MobiDB-lite"/>
    </source>
</evidence>
<organism evidence="2 3">
    <name type="scientific">Bionectria ochroleuca</name>
    <name type="common">Gliocladium roseum</name>
    <dbReference type="NCBI Taxonomy" id="29856"/>
    <lineage>
        <taxon>Eukaryota</taxon>
        <taxon>Fungi</taxon>
        <taxon>Dikarya</taxon>
        <taxon>Ascomycota</taxon>
        <taxon>Pezizomycotina</taxon>
        <taxon>Sordariomycetes</taxon>
        <taxon>Hypocreomycetidae</taxon>
        <taxon>Hypocreales</taxon>
        <taxon>Bionectriaceae</taxon>
        <taxon>Clonostachys</taxon>
    </lineage>
</organism>
<feature type="region of interest" description="Disordered" evidence="1">
    <location>
        <begin position="47"/>
        <end position="76"/>
    </location>
</feature>
<protein>
    <submittedName>
        <fullName evidence="2">Uncharacterized protein</fullName>
    </submittedName>
</protein>
<reference evidence="2 3" key="1">
    <citation type="submission" date="2019-06" db="EMBL/GenBank/DDBJ databases">
        <authorList>
            <person name="Broberg M."/>
        </authorList>
    </citation>
    <scope>NUCLEOTIDE SEQUENCE [LARGE SCALE GENOMIC DNA]</scope>
</reference>
<name>A0ABY6UZK2_BIOOC</name>
<comment type="caution">
    <text evidence="2">The sequence shown here is derived from an EMBL/GenBank/DDBJ whole genome shotgun (WGS) entry which is preliminary data.</text>
</comment>
<accession>A0ABY6UZK2</accession>
<dbReference type="Proteomes" id="UP000766486">
    <property type="component" value="Unassembled WGS sequence"/>
</dbReference>
<feature type="compositionally biased region" description="Polar residues" evidence="1">
    <location>
        <begin position="62"/>
        <end position="73"/>
    </location>
</feature>
<dbReference type="EMBL" id="CABFNS010000934">
    <property type="protein sequence ID" value="VUC36870.1"/>
    <property type="molecule type" value="Genomic_DNA"/>
</dbReference>
<keyword evidence="3" id="KW-1185">Reference proteome</keyword>
<feature type="region of interest" description="Disordered" evidence="1">
    <location>
        <begin position="88"/>
        <end position="114"/>
    </location>
</feature>